<dbReference type="AlphaFoldDB" id="A0A1H8LGI3"/>
<dbReference type="RefSeq" id="WP_081353911.1">
    <property type="nucleotide sequence ID" value="NZ_FOCT01000010.1"/>
</dbReference>
<gene>
    <name evidence="2" type="ORF">SAMN05216404_11087</name>
</gene>
<evidence type="ECO:0000259" key="1">
    <source>
        <dbReference type="Pfam" id="PF04717"/>
    </source>
</evidence>
<feature type="domain" description="Gp5/Type VI secretion system Vgr protein OB-fold" evidence="1">
    <location>
        <begin position="22"/>
        <end position="94"/>
    </location>
</feature>
<evidence type="ECO:0000313" key="2">
    <source>
        <dbReference type="EMBL" id="SEO03886.1"/>
    </source>
</evidence>
<sequence length="170" mass="18247">MINDQLIMDVLERLRNRFYGKYRGSVTEVDKNTLRIKAKVPSVLPGGTTGWCSPCVPYASNGAGFAFIPEVGTGVWIEFEGGDVSYPIWTGCYWRDGELPSDAAPAVKAIVTKSGHKILADDDSGTITITDGNNNKITLDSDGITLERGSSKISLSDSEVSINEGALEVS</sequence>
<reference evidence="2 3" key="1">
    <citation type="submission" date="2016-10" db="EMBL/GenBank/DDBJ databases">
        <authorList>
            <person name="de Groot N.N."/>
        </authorList>
    </citation>
    <scope>NUCLEOTIDE SEQUENCE [LARGE SCALE GENOMIC DNA]</scope>
    <source>
        <strain evidence="2 3">Nl18</strain>
    </source>
</reference>
<dbReference type="InterPro" id="IPR006531">
    <property type="entry name" value="Gp5/Vgr_OB"/>
</dbReference>
<proteinExistence type="predicted"/>
<dbReference type="EMBL" id="FOCT01000010">
    <property type="protein sequence ID" value="SEO03886.1"/>
    <property type="molecule type" value="Genomic_DNA"/>
</dbReference>
<accession>A0A1H8LGI3</accession>
<protein>
    <recommendedName>
        <fullName evidence="1">Gp5/Type VI secretion system Vgr protein OB-fold domain-containing protein</fullName>
    </recommendedName>
</protein>
<organism evidence="2 3">
    <name type="scientific">Nitrosospira multiformis</name>
    <dbReference type="NCBI Taxonomy" id="1231"/>
    <lineage>
        <taxon>Bacteria</taxon>
        <taxon>Pseudomonadati</taxon>
        <taxon>Pseudomonadota</taxon>
        <taxon>Betaproteobacteria</taxon>
        <taxon>Nitrosomonadales</taxon>
        <taxon>Nitrosomonadaceae</taxon>
        <taxon>Nitrosospira</taxon>
    </lineage>
</organism>
<dbReference type="Pfam" id="PF04717">
    <property type="entry name" value="Phage_base_V"/>
    <property type="match status" value="1"/>
</dbReference>
<dbReference type="SUPFAM" id="SSF69255">
    <property type="entry name" value="gp5 N-terminal domain-like"/>
    <property type="match status" value="1"/>
</dbReference>
<dbReference type="Proteomes" id="UP000183898">
    <property type="component" value="Unassembled WGS sequence"/>
</dbReference>
<name>A0A1H8LGI3_9PROT</name>
<dbReference type="Gene3D" id="2.40.50.230">
    <property type="entry name" value="Gp5 N-terminal domain"/>
    <property type="match status" value="1"/>
</dbReference>
<dbReference type="InterPro" id="IPR037026">
    <property type="entry name" value="Vgr_OB-fold_dom_sf"/>
</dbReference>
<evidence type="ECO:0000313" key="3">
    <source>
        <dbReference type="Proteomes" id="UP000183898"/>
    </source>
</evidence>